<evidence type="ECO:0000256" key="1">
    <source>
        <dbReference type="ARBA" id="ARBA00004141"/>
    </source>
</evidence>
<comment type="catalytic activity">
    <reaction evidence="12">
        <text>K(+)(in) = K(+)(out)</text>
        <dbReference type="Rhea" id="RHEA:29463"/>
        <dbReference type="ChEBI" id="CHEBI:29103"/>
    </reaction>
</comment>
<accession>A0ABW9KNX7</accession>
<gene>
    <name evidence="14" type="ORF">ACK2TP_11310</name>
</gene>
<feature type="transmembrane region" description="Helical" evidence="13">
    <location>
        <begin position="205"/>
        <end position="226"/>
    </location>
</feature>
<feature type="transmembrane region" description="Helical" evidence="13">
    <location>
        <begin position="139"/>
        <end position="159"/>
    </location>
</feature>
<comment type="similarity">
    <text evidence="2">Belongs to the TMEM175 family.</text>
</comment>
<evidence type="ECO:0000256" key="10">
    <source>
        <dbReference type="ARBA" id="ARBA00023136"/>
    </source>
</evidence>
<keyword evidence="5 13" id="KW-0812">Transmembrane</keyword>
<keyword evidence="9" id="KW-0406">Ion transport</keyword>
<evidence type="ECO:0000256" key="13">
    <source>
        <dbReference type="SAM" id="Phobius"/>
    </source>
</evidence>
<feature type="transmembrane region" description="Helical" evidence="13">
    <location>
        <begin position="54"/>
        <end position="75"/>
    </location>
</feature>
<keyword evidence="11" id="KW-0407">Ion channel</keyword>
<feature type="transmembrane region" description="Helical" evidence="13">
    <location>
        <begin position="180"/>
        <end position="199"/>
    </location>
</feature>
<evidence type="ECO:0000256" key="7">
    <source>
        <dbReference type="ARBA" id="ARBA00022958"/>
    </source>
</evidence>
<feature type="transmembrane region" description="Helical" evidence="13">
    <location>
        <begin position="87"/>
        <end position="105"/>
    </location>
</feature>
<keyword evidence="15" id="KW-1185">Reference proteome</keyword>
<keyword evidence="7" id="KW-0630">Potassium</keyword>
<reference evidence="14 15" key="1">
    <citation type="submission" date="2024-12" db="EMBL/GenBank/DDBJ databases">
        <authorList>
            <person name="Lee Y."/>
        </authorList>
    </citation>
    <scope>NUCLEOTIDE SEQUENCE [LARGE SCALE GENOMIC DNA]</scope>
    <source>
        <strain evidence="14 15">03SUJ4</strain>
    </source>
</reference>
<sequence length="249" mass="28389">MQITHALVGKDGFRLRGEEMSRIDGFSDVVFGFALTLIVASLEVPKTFDELQDVLLGFLPFSICFLFLMTVWLSHFRFFRRFGLHDLATIVINAALLFTVLFYVYPLKFLFTLFTSQFYTEHTEHHPITHAYQFRQLTVTYALGFTAIYLFLFLLNWNGWRQRDALQLDELERLIVRGEMVDLGATACCGVAVAIVAMLIAPQHAMAACYLFGLIGIWKTITGSYFGKRIRVLQRQARPTGSLHSALPS</sequence>
<dbReference type="InterPro" id="IPR010617">
    <property type="entry name" value="TMEM175-like"/>
</dbReference>
<organism evidence="14 15">
    <name type="scientific">Terriglobus aquaticus</name>
    <dbReference type="NCBI Taxonomy" id="940139"/>
    <lineage>
        <taxon>Bacteria</taxon>
        <taxon>Pseudomonadati</taxon>
        <taxon>Acidobacteriota</taxon>
        <taxon>Terriglobia</taxon>
        <taxon>Terriglobales</taxon>
        <taxon>Acidobacteriaceae</taxon>
        <taxon>Terriglobus</taxon>
    </lineage>
</organism>
<evidence type="ECO:0000313" key="15">
    <source>
        <dbReference type="Proteomes" id="UP001634747"/>
    </source>
</evidence>
<evidence type="ECO:0000256" key="9">
    <source>
        <dbReference type="ARBA" id="ARBA00023065"/>
    </source>
</evidence>
<keyword evidence="3" id="KW-0813">Transport</keyword>
<evidence type="ECO:0000256" key="6">
    <source>
        <dbReference type="ARBA" id="ARBA00022826"/>
    </source>
</evidence>
<evidence type="ECO:0000313" key="14">
    <source>
        <dbReference type="EMBL" id="MFN2976350.1"/>
    </source>
</evidence>
<keyword evidence="8 13" id="KW-1133">Transmembrane helix</keyword>
<evidence type="ECO:0000256" key="2">
    <source>
        <dbReference type="ARBA" id="ARBA00006920"/>
    </source>
</evidence>
<name>A0ABW9KNX7_9BACT</name>
<keyword evidence="6" id="KW-0631">Potassium channel</keyword>
<dbReference type="EMBL" id="JBJYXY010000001">
    <property type="protein sequence ID" value="MFN2976350.1"/>
    <property type="molecule type" value="Genomic_DNA"/>
</dbReference>
<dbReference type="RefSeq" id="WP_263412170.1">
    <property type="nucleotide sequence ID" value="NZ_BAABBH010000001.1"/>
</dbReference>
<evidence type="ECO:0000256" key="4">
    <source>
        <dbReference type="ARBA" id="ARBA00022538"/>
    </source>
</evidence>
<dbReference type="Pfam" id="PF06736">
    <property type="entry name" value="TMEM175"/>
    <property type="match status" value="1"/>
</dbReference>
<comment type="subcellular location">
    <subcellularLocation>
        <location evidence="1">Membrane</location>
        <topology evidence="1">Multi-pass membrane protein</topology>
    </subcellularLocation>
</comment>
<feature type="transmembrane region" description="Helical" evidence="13">
    <location>
        <begin position="23"/>
        <end position="42"/>
    </location>
</feature>
<keyword evidence="10 13" id="KW-0472">Membrane</keyword>
<evidence type="ECO:0000256" key="11">
    <source>
        <dbReference type="ARBA" id="ARBA00023303"/>
    </source>
</evidence>
<evidence type="ECO:0000256" key="12">
    <source>
        <dbReference type="ARBA" id="ARBA00034430"/>
    </source>
</evidence>
<evidence type="ECO:0000256" key="8">
    <source>
        <dbReference type="ARBA" id="ARBA00022989"/>
    </source>
</evidence>
<evidence type="ECO:0000256" key="3">
    <source>
        <dbReference type="ARBA" id="ARBA00022448"/>
    </source>
</evidence>
<comment type="caution">
    <text evidence="14">The sequence shown here is derived from an EMBL/GenBank/DDBJ whole genome shotgun (WGS) entry which is preliminary data.</text>
</comment>
<proteinExistence type="inferred from homology"/>
<protein>
    <submittedName>
        <fullName evidence="14">TMEM175 family protein</fullName>
    </submittedName>
</protein>
<evidence type="ECO:0000256" key="5">
    <source>
        <dbReference type="ARBA" id="ARBA00022692"/>
    </source>
</evidence>
<dbReference type="Proteomes" id="UP001634747">
    <property type="component" value="Unassembled WGS sequence"/>
</dbReference>
<keyword evidence="4" id="KW-0633">Potassium transport</keyword>